<dbReference type="GO" id="GO:0008270">
    <property type="term" value="F:zinc ion binding"/>
    <property type="evidence" value="ECO:0007669"/>
    <property type="project" value="UniProtKB-KW"/>
</dbReference>
<dbReference type="CDD" id="cd19821">
    <property type="entry name" value="Bbox1_BBX-like"/>
    <property type="match status" value="1"/>
</dbReference>
<dbReference type="InterPro" id="IPR010402">
    <property type="entry name" value="CCT_domain"/>
</dbReference>
<evidence type="ECO:0000313" key="12">
    <source>
        <dbReference type="EMBL" id="KAK4436945.1"/>
    </source>
</evidence>
<dbReference type="PANTHER" id="PTHR31874">
    <property type="entry name" value="CCT MOTIF FAMILY PROTEIN, EXPRESSED"/>
    <property type="match status" value="1"/>
</dbReference>
<evidence type="ECO:0000256" key="7">
    <source>
        <dbReference type="PROSITE-ProRule" id="PRU00024"/>
    </source>
</evidence>
<comment type="caution">
    <text evidence="12">The sequence shown here is derived from an EMBL/GenBank/DDBJ whole genome shotgun (WGS) entry which is preliminary data.</text>
</comment>
<evidence type="ECO:0000313" key="13">
    <source>
        <dbReference type="Proteomes" id="UP001293254"/>
    </source>
</evidence>
<evidence type="ECO:0000256" key="8">
    <source>
        <dbReference type="PROSITE-ProRule" id="PRU00357"/>
    </source>
</evidence>
<evidence type="ECO:0000256" key="3">
    <source>
        <dbReference type="ARBA" id="ARBA00022723"/>
    </source>
</evidence>
<keyword evidence="13" id="KW-1185">Reference proteome</keyword>
<dbReference type="PANTHER" id="PTHR31874:SF55">
    <property type="entry name" value="ZINC FINGER PROTEIN CONSTANS-LIKE 7"/>
    <property type="match status" value="1"/>
</dbReference>
<evidence type="ECO:0000259" key="11">
    <source>
        <dbReference type="PROSITE" id="PS51017"/>
    </source>
</evidence>
<feature type="region of interest" description="Disordered" evidence="9">
    <location>
        <begin position="67"/>
        <end position="108"/>
    </location>
</feature>
<dbReference type="Proteomes" id="UP001293254">
    <property type="component" value="Unassembled WGS sequence"/>
</dbReference>
<dbReference type="InterPro" id="IPR052453">
    <property type="entry name" value="CONSTANS-like_ZF"/>
</dbReference>
<comment type="similarity">
    <text evidence="2">Belongs to the CONSTANS family.</text>
</comment>
<dbReference type="GO" id="GO:0006355">
    <property type="term" value="P:regulation of DNA-templated transcription"/>
    <property type="evidence" value="ECO:0007669"/>
    <property type="project" value="TreeGrafter"/>
</dbReference>
<evidence type="ECO:0000256" key="2">
    <source>
        <dbReference type="ARBA" id="ARBA00010024"/>
    </source>
</evidence>
<sequence>MNIVDQSKAANALGGKTARACDSCLLKRARWFCAADDAFLCQACDVSVHSANQLASRHERVRLEASSIKGGEGQHSSPAWHQGFTRKARTPRQGKPNGRLQAPANHHPLPLVPEINAEDGASLEENEEQLLYRVPVFDPFADEFCTETVKGEEADDGHDLNLAELLSTCDDELAEFAADVESLLGTGVEEDSGCRIHCQNEDNELLHGKGVKIEEDDDDDDEVHAVIACHFDPALDMELNWDFDYASSMAGQETKNVATIETTSSMDSGNESQVKKRMLLRLNYEAVIAAWATQGSPWTNGVRPHDFNLDEFMVACLEGESHPCGGRSGANDAEREARVLRYREKRRTRLFSKKIRYQVRKLNAEKRPRMKGRFVKRTNFSGSSSLPYLINK</sequence>
<dbReference type="PROSITE" id="PS51017">
    <property type="entry name" value="CCT"/>
    <property type="match status" value="1"/>
</dbReference>
<evidence type="ECO:0000256" key="4">
    <source>
        <dbReference type="ARBA" id="ARBA00022771"/>
    </source>
</evidence>
<keyword evidence="3" id="KW-0479">Metal-binding</keyword>
<keyword evidence="5" id="KW-0862">Zinc</keyword>
<organism evidence="12 13">
    <name type="scientific">Sesamum alatum</name>
    <dbReference type="NCBI Taxonomy" id="300844"/>
    <lineage>
        <taxon>Eukaryota</taxon>
        <taxon>Viridiplantae</taxon>
        <taxon>Streptophyta</taxon>
        <taxon>Embryophyta</taxon>
        <taxon>Tracheophyta</taxon>
        <taxon>Spermatophyta</taxon>
        <taxon>Magnoliopsida</taxon>
        <taxon>eudicotyledons</taxon>
        <taxon>Gunneridae</taxon>
        <taxon>Pentapetalae</taxon>
        <taxon>asterids</taxon>
        <taxon>lamiids</taxon>
        <taxon>Lamiales</taxon>
        <taxon>Pedaliaceae</taxon>
        <taxon>Sesamum</taxon>
    </lineage>
</organism>
<evidence type="ECO:0000256" key="1">
    <source>
        <dbReference type="ARBA" id="ARBA00004123"/>
    </source>
</evidence>
<evidence type="ECO:0000256" key="6">
    <source>
        <dbReference type="ARBA" id="ARBA00023242"/>
    </source>
</evidence>
<dbReference type="InterPro" id="IPR049808">
    <property type="entry name" value="CONSTANS-like_Bbox1"/>
</dbReference>
<dbReference type="PROSITE" id="PS50119">
    <property type="entry name" value="ZF_BBOX"/>
    <property type="match status" value="1"/>
</dbReference>
<keyword evidence="4 7" id="KW-0863">Zinc-finger</keyword>
<feature type="domain" description="CCT" evidence="11">
    <location>
        <begin position="335"/>
        <end position="377"/>
    </location>
</feature>
<dbReference type="Pfam" id="PF00643">
    <property type="entry name" value="zf-B_box"/>
    <property type="match status" value="1"/>
</dbReference>
<proteinExistence type="inferred from homology"/>
<reference evidence="12" key="1">
    <citation type="submission" date="2020-06" db="EMBL/GenBank/DDBJ databases">
        <authorList>
            <person name="Li T."/>
            <person name="Hu X."/>
            <person name="Zhang T."/>
            <person name="Song X."/>
            <person name="Zhang H."/>
            <person name="Dai N."/>
            <person name="Sheng W."/>
            <person name="Hou X."/>
            <person name="Wei L."/>
        </authorList>
    </citation>
    <scope>NUCLEOTIDE SEQUENCE</scope>
    <source>
        <strain evidence="12">3651</strain>
        <tissue evidence="12">Leaf</tissue>
    </source>
</reference>
<reference evidence="12" key="2">
    <citation type="journal article" date="2024" name="Plant">
        <title>Genomic evolution and insights into agronomic trait innovations of Sesamum species.</title>
        <authorList>
            <person name="Miao H."/>
            <person name="Wang L."/>
            <person name="Qu L."/>
            <person name="Liu H."/>
            <person name="Sun Y."/>
            <person name="Le M."/>
            <person name="Wang Q."/>
            <person name="Wei S."/>
            <person name="Zheng Y."/>
            <person name="Lin W."/>
            <person name="Duan Y."/>
            <person name="Cao H."/>
            <person name="Xiong S."/>
            <person name="Wang X."/>
            <person name="Wei L."/>
            <person name="Li C."/>
            <person name="Ma Q."/>
            <person name="Ju M."/>
            <person name="Zhao R."/>
            <person name="Li G."/>
            <person name="Mu C."/>
            <person name="Tian Q."/>
            <person name="Mei H."/>
            <person name="Zhang T."/>
            <person name="Gao T."/>
            <person name="Zhang H."/>
        </authorList>
    </citation>
    <scope>NUCLEOTIDE SEQUENCE</scope>
    <source>
        <strain evidence="12">3651</strain>
    </source>
</reference>
<comment type="subcellular location">
    <subcellularLocation>
        <location evidence="1 8">Nucleus</location>
    </subcellularLocation>
</comment>
<dbReference type="InterPro" id="IPR000315">
    <property type="entry name" value="Znf_B-box"/>
</dbReference>
<protein>
    <submittedName>
        <fullName evidence="12">Zinc finger protein CONSTANS-LIKE 6</fullName>
    </submittedName>
</protein>
<keyword evidence="6 8" id="KW-0539">Nucleus</keyword>
<feature type="domain" description="B box-type" evidence="10">
    <location>
        <begin position="16"/>
        <end position="63"/>
    </location>
</feature>
<dbReference type="AlphaFoldDB" id="A0AAE1YUV8"/>
<dbReference type="SMART" id="SM00336">
    <property type="entry name" value="BBOX"/>
    <property type="match status" value="1"/>
</dbReference>
<dbReference type="Pfam" id="PF06203">
    <property type="entry name" value="CCT"/>
    <property type="match status" value="1"/>
</dbReference>
<accession>A0AAE1YUV8</accession>
<evidence type="ECO:0000259" key="10">
    <source>
        <dbReference type="PROSITE" id="PS50119"/>
    </source>
</evidence>
<gene>
    <name evidence="12" type="ORF">Salat_0028400</name>
</gene>
<dbReference type="EMBL" id="JACGWO010000001">
    <property type="protein sequence ID" value="KAK4436945.1"/>
    <property type="molecule type" value="Genomic_DNA"/>
</dbReference>
<evidence type="ECO:0000256" key="9">
    <source>
        <dbReference type="SAM" id="MobiDB-lite"/>
    </source>
</evidence>
<dbReference type="GO" id="GO:0005634">
    <property type="term" value="C:nucleus"/>
    <property type="evidence" value="ECO:0007669"/>
    <property type="project" value="UniProtKB-SubCell"/>
</dbReference>
<evidence type="ECO:0000256" key="5">
    <source>
        <dbReference type="ARBA" id="ARBA00022833"/>
    </source>
</evidence>
<name>A0AAE1YUV8_9LAMI</name>